<comment type="caution">
    <text evidence="4">The sequence shown here is derived from an EMBL/GenBank/DDBJ whole genome shotgun (WGS) entry which is preliminary data.</text>
</comment>
<feature type="signal peptide" evidence="2">
    <location>
        <begin position="1"/>
        <end position="27"/>
    </location>
</feature>
<dbReference type="Gene3D" id="3.40.190.10">
    <property type="entry name" value="Periplasmic binding protein-like II"/>
    <property type="match status" value="2"/>
</dbReference>
<sequence>MNVKLKASIVGAAAALALATAPATAIARDTISIVGSSTVYPFATTVAERFGRGGNPTPKIESTGSGGGLKLFCQGVGTDTPDITNASRRMKKSEFEQCQSNGIKDITEVVIGYDGIVMANSAKATHIDLTLRDIFLALAKEVPDPKGGEKLVPNPYKTWKEVNSSLPDTKIEVLGPPPTSGTRDAFNELAIEGGCKTFDWLKAIKDEDKNKYKAICRSIREDGAYVEAGENDNLIVQKLVSNPNALGVFGYSFLDQNRGKVQGAKINGVAPAMEVIASGEYPVSRSLYFYVKKAHVGVVPGIEGYIKEFTSERAWGPEGYLVDKGMIPLPDDKRAEMAKQAQGLASMTGSEL</sequence>
<reference evidence="4 5" key="1">
    <citation type="submission" date="2012-09" db="EMBL/GenBank/DDBJ databases">
        <title>Genome Sequence of alkane-degrading Bacterium Alcanivorax sp. 6-D-6.</title>
        <authorList>
            <person name="Lai Q."/>
            <person name="Shao Z."/>
        </authorList>
    </citation>
    <scope>NUCLEOTIDE SEQUENCE [LARGE SCALE GENOMIC DNA]</scope>
    <source>
        <strain evidence="4 5">6-D-6</strain>
    </source>
</reference>
<accession>A0ABQ6YDT1</accession>
<evidence type="ECO:0000313" key="4">
    <source>
        <dbReference type="EMBL" id="KAF0808521.1"/>
    </source>
</evidence>
<keyword evidence="1 2" id="KW-0732">Signal</keyword>
<dbReference type="InterPro" id="IPR050811">
    <property type="entry name" value="Phosphate_ABC_transporter"/>
</dbReference>
<proteinExistence type="predicted"/>
<dbReference type="Proteomes" id="UP000771797">
    <property type="component" value="Unassembled WGS sequence"/>
</dbReference>
<dbReference type="RefSeq" id="WP_201303671.1">
    <property type="nucleotide sequence ID" value="NZ_AQPF01000001.1"/>
</dbReference>
<dbReference type="CDD" id="cd13654">
    <property type="entry name" value="PBP2_phosphate_like_2"/>
    <property type="match status" value="1"/>
</dbReference>
<dbReference type="PANTHER" id="PTHR30570:SF1">
    <property type="entry name" value="PHOSPHATE-BINDING PROTEIN PSTS"/>
    <property type="match status" value="1"/>
</dbReference>
<feature type="domain" description="PBP" evidence="3">
    <location>
        <begin position="22"/>
        <end position="312"/>
    </location>
</feature>
<dbReference type="InterPro" id="IPR024370">
    <property type="entry name" value="PBP_domain"/>
</dbReference>
<dbReference type="SUPFAM" id="SSF53850">
    <property type="entry name" value="Periplasmic binding protein-like II"/>
    <property type="match status" value="1"/>
</dbReference>
<keyword evidence="5" id="KW-1185">Reference proteome</keyword>
<evidence type="ECO:0000259" key="3">
    <source>
        <dbReference type="Pfam" id="PF12849"/>
    </source>
</evidence>
<name>A0ABQ6YDT1_9GAMM</name>
<dbReference type="PANTHER" id="PTHR30570">
    <property type="entry name" value="PERIPLASMIC PHOSPHATE BINDING COMPONENT OF PHOSPHATE ABC TRANSPORTER"/>
    <property type="match status" value="1"/>
</dbReference>
<protein>
    <submittedName>
        <fullName evidence="4">Phosphate ABC transporter substrate-binding protein</fullName>
    </submittedName>
</protein>
<organism evidence="4 5">
    <name type="scientific">Alcanivorax xiamenensis</name>
    <dbReference type="NCBI Taxonomy" id="1177156"/>
    <lineage>
        <taxon>Bacteria</taxon>
        <taxon>Pseudomonadati</taxon>
        <taxon>Pseudomonadota</taxon>
        <taxon>Gammaproteobacteria</taxon>
        <taxon>Oceanospirillales</taxon>
        <taxon>Alcanivoracaceae</taxon>
        <taxon>Alcanivorax</taxon>
    </lineage>
</organism>
<evidence type="ECO:0000256" key="2">
    <source>
        <dbReference type="SAM" id="SignalP"/>
    </source>
</evidence>
<feature type="chain" id="PRO_5045041507" evidence="2">
    <location>
        <begin position="28"/>
        <end position="352"/>
    </location>
</feature>
<evidence type="ECO:0000313" key="5">
    <source>
        <dbReference type="Proteomes" id="UP000771797"/>
    </source>
</evidence>
<evidence type="ECO:0000256" key="1">
    <source>
        <dbReference type="ARBA" id="ARBA00022729"/>
    </source>
</evidence>
<dbReference type="EMBL" id="AQPF01000001">
    <property type="protein sequence ID" value="KAF0808521.1"/>
    <property type="molecule type" value="Genomic_DNA"/>
</dbReference>
<dbReference type="Pfam" id="PF12849">
    <property type="entry name" value="PBP_like_2"/>
    <property type="match status" value="1"/>
</dbReference>
<gene>
    <name evidence="4" type="ORF">A6D6_00230</name>
</gene>